<dbReference type="EMBL" id="JAFEKC020000018">
    <property type="protein sequence ID" value="KAK0509758.1"/>
    <property type="molecule type" value="Genomic_DNA"/>
</dbReference>
<organism evidence="1 2">
    <name type="scientific">Cladonia borealis</name>
    <dbReference type="NCBI Taxonomy" id="184061"/>
    <lineage>
        <taxon>Eukaryota</taxon>
        <taxon>Fungi</taxon>
        <taxon>Dikarya</taxon>
        <taxon>Ascomycota</taxon>
        <taxon>Pezizomycotina</taxon>
        <taxon>Lecanoromycetes</taxon>
        <taxon>OSLEUM clade</taxon>
        <taxon>Lecanoromycetidae</taxon>
        <taxon>Lecanorales</taxon>
        <taxon>Lecanorineae</taxon>
        <taxon>Cladoniaceae</taxon>
        <taxon>Cladonia</taxon>
    </lineage>
</organism>
<keyword evidence="2" id="KW-1185">Reference proteome</keyword>
<evidence type="ECO:0000313" key="2">
    <source>
        <dbReference type="Proteomes" id="UP001166286"/>
    </source>
</evidence>
<reference evidence="1" key="1">
    <citation type="submission" date="2023-03" db="EMBL/GenBank/DDBJ databases">
        <title>Complete genome of Cladonia borealis.</title>
        <authorList>
            <person name="Park H."/>
        </authorList>
    </citation>
    <scope>NUCLEOTIDE SEQUENCE</scope>
    <source>
        <strain evidence="1">ANT050790</strain>
    </source>
</reference>
<name>A0AA39UZB7_9LECA</name>
<accession>A0AA39UZB7</accession>
<protein>
    <submittedName>
        <fullName evidence="1">Uncharacterized protein</fullName>
    </submittedName>
</protein>
<sequence length="125" mass="14143">MLEIQPMSLLSVMDDWRDDELEDFQDLLNTAFNAECTILGFKKDPETGSYAKVPKVQPDLDTLCWAGSRGKQWEPAMCSKATADWPFGVAYISVKDLSKAEKIIKEFKEIPAYILLKPLTVHGPY</sequence>
<dbReference type="AlphaFoldDB" id="A0AA39UZB7"/>
<gene>
    <name evidence="1" type="ORF">JMJ35_008152</name>
</gene>
<evidence type="ECO:0000313" key="1">
    <source>
        <dbReference type="EMBL" id="KAK0509758.1"/>
    </source>
</evidence>
<comment type="caution">
    <text evidence="1">The sequence shown here is derived from an EMBL/GenBank/DDBJ whole genome shotgun (WGS) entry which is preliminary data.</text>
</comment>
<proteinExistence type="predicted"/>
<dbReference type="Proteomes" id="UP001166286">
    <property type="component" value="Unassembled WGS sequence"/>
</dbReference>